<dbReference type="HOGENOM" id="CLU_3116083_0_0_6"/>
<evidence type="ECO:0000313" key="1">
    <source>
        <dbReference type="EMBL" id="ABV12650.1"/>
    </source>
</evidence>
<dbReference type="Proteomes" id="UP000008148">
    <property type="component" value="Chromosome"/>
</dbReference>
<organism evidence="1 2">
    <name type="scientific">Citrobacter koseri (strain ATCC BAA-895 / CDC 4225-83 / SGSC4696)</name>
    <dbReference type="NCBI Taxonomy" id="290338"/>
    <lineage>
        <taxon>Bacteria</taxon>
        <taxon>Pseudomonadati</taxon>
        <taxon>Pseudomonadota</taxon>
        <taxon>Gammaproteobacteria</taxon>
        <taxon>Enterobacterales</taxon>
        <taxon>Enterobacteriaceae</taxon>
        <taxon>Citrobacter</taxon>
    </lineage>
</organism>
<name>A8AGN7_CITK8</name>
<proteinExistence type="predicted"/>
<dbReference type="EMBL" id="CP000822">
    <property type="protein sequence ID" value="ABV12650.1"/>
    <property type="molecule type" value="Genomic_DNA"/>
</dbReference>
<protein>
    <submittedName>
        <fullName evidence="1">Uncharacterized protein</fullName>
    </submittedName>
</protein>
<keyword evidence="2" id="KW-1185">Reference proteome</keyword>
<reference evidence="1 2" key="1">
    <citation type="submission" date="2007-08" db="EMBL/GenBank/DDBJ databases">
        <authorList>
            <consortium name="The Citrobacter koseri Genome Sequencing Project"/>
            <person name="McClelland M."/>
            <person name="Sanderson E.K."/>
            <person name="Porwollik S."/>
            <person name="Spieth J."/>
            <person name="Clifton W.S."/>
            <person name="Latreille P."/>
            <person name="Courtney L."/>
            <person name="Wang C."/>
            <person name="Pepin K."/>
            <person name="Bhonagiri V."/>
            <person name="Nash W."/>
            <person name="Johnson M."/>
            <person name="Thiruvilangam P."/>
            <person name="Wilson R."/>
        </authorList>
    </citation>
    <scope>NUCLEOTIDE SEQUENCE [LARGE SCALE GENOMIC DNA]</scope>
    <source>
        <strain evidence="2">ATCC BAA-895 / CDC 4225-83 / SGSC4696</strain>
    </source>
</reference>
<evidence type="ECO:0000313" key="2">
    <source>
        <dbReference type="Proteomes" id="UP000008148"/>
    </source>
</evidence>
<dbReference type="KEGG" id="cko:CKO_01518"/>
<dbReference type="AlphaFoldDB" id="A8AGN7"/>
<sequence length="50" mass="5861">MTINTIATAMVFLLTKAWIHSQCFILFARRPGENLSTPIKQHQERIFEKE</sequence>
<gene>
    <name evidence="1" type="ordered locus">CKO_01518</name>
</gene>
<accession>A8AGN7</accession>